<dbReference type="STRING" id="1658174.A0A1J9QPZ6"/>
<feature type="compositionally biased region" description="Gly residues" evidence="1">
    <location>
        <begin position="181"/>
        <end position="200"/>
    </location>
</feature>
<accession>A0A1J9QPZ6</accession>
<feature type="compositionally biased region" description="Basic and acidic residues" evidence="1">
    <location>
        <begin position="137"/>
        <end position="146"/>
    </location>
</feature>
<dbReference type="Proteomes" id="UP000242791">
    <property type="component" value="Unassembled WGS sequence"/>
</dbReference>
<reference evidence="2 3" key="1">
    <citation type="submission" date="2015-08" db="EMBL/GenBank/DDBJ databases">
        <title>Emmonsia species relationships and genome sequence.</title>
        <authorList>
            <person name="Cuomo C.A."/>
            <person name="Schwartz I.S."/>
            <person name="Kenyon C."/>
            <person name="De Hoog G.S."/>
            <person name="Govender N.P."/>
            <person name="Botha A."/>
            <person name="Moreno L."/>
            <person name="De Vries M."/>
            <person name="Munoz J.F."/>
            <person name="Stielow J.B."/>
        </authorList>
    </citation>
    <scope>NUCLEOTIDE SEQUENCE [LARGE SCALE GENOMIC DNA]</scope>
    <source>
        <strain evidence="2 3">EI222</strain>
    </source>
</reference>
<evidence type="ECO:0000313" key="3">
    <source>
        <dbReference type="Proteomes" id="UP000242791"/>
    </source>
</evidence>
<dbReference type="AlphaFoldDB" id="A0A1J9QPZ6"/>
<feature type="compositionally biased region" description="Polar residues" evidence="1">
    <location>
        <begin position="23"/>
        <end position="63"/>
    </location>
</feature>
<proteinExistence type="predicted"/>
<feature type="compositionally biased region" description="Polar residues" evidence="1">
    <location>
        <begin position="170"/>
        <end position="179"/>
    </location>
</feature>
<feature type="compositionally biased region" description="Polar residues" evidence="1">
    <location>
        <begin position="260"/>
        <end position="273"/>
    </location>
</feature>
<name>A0A1J9QPZ6_9EURO</name>
<evidence type="ECO:0000313" key="2">
    <source>
        <dbReference type="EMBL" id="OJD22267.1"/>
    </source>
</evidence>
<protein>
    <submittedName>
        <fullName evidence="2">Uncharacterized protein</fullName>
    </submittedName>
</protein>
<dbReference type="EMBL" id="LGTZ01001117">
    <property type="protein sequence ID" value="OJD22267.1"/>
    <property type="molecule type" value="Genomic_DNA"/>
</dbReference>
<evidence type="ECO:0000256" key="1">
    <source>
        <dbReference type="SAM" id="MobiDB-lite"/>
    </source>
</evidence>
<feature type="compositionally biased region" description="Polar residues" evidence="1">
    <location>
        <begin position="114"/>
        <end position="135"/>
    </location>
</feature>
<dbReference type="PANTHER" id="PTHR39606:SF1">
    <property type="entry name" value="CELL SURFACE PROTEIN"/>
    <property type="match status" value="1"/>
</dbReference>
<feature type="compositionally biased region" description="Low complexity" evidence="1">
    <location>
        <begin position="86"/>
        <end position="97"/>
    </location>
</feature>
<organism evidence="2 3">
    <name type="scientific">Blastomyces percursus</name>
    <dbReference type="NCBI Taxonomy" id="1658174"/>
    <lineage>
        <taxon>Eukaryota</taxon>
        <taxon>Fungi</taxon>
        <taxon>Dikarya</taxon>
        <taxon>Ascomycota</taxon>
        <taxon>Pezizomycotina</taxon>
        <taxon>Eurotiomycetes</taxon>
        <taxon>Eurotiomycetidae</taxon>
        <taxon>Onygenales</taxon>
        <taxon>Ajellomycetaceae</taxon>
        <taxon>Blastomyces</taxon>
    </lineage>
</organism>
<feature type="region of interest" description="Disordered" evidence="1">
    <location>
        <begin position="1"/>
        <end position="366"/>
    </location>
</feature>
<gene>
    <name evidence="2" type="ORF">ACJ73_06390</name>
</gene>
<sequence length="366" mass="36907">MSNIVHKVKDAVTGHPHHKSDNTHSTTGVGQGNHGTPSTTQGTTHNTHRGTTSSTQPPHSSKVANKLDPRVDSQATTGAGYGAHGAHGTHAGMTSGTQPPHSSTTANKLDPRVDTQSAGLSNHSTRPPHSSTTANKLDPRVTEDHYNPGLSTSGGTGRSGHTALPHETGHTSTAEQSSKLGGYGHMGHGALGGAGSGLGAGTTHHATGHHISEPGLMQANPLPSSTKGSGGVGVGGVRGSSSALGSGTGHPTAGRHGSNAMPSSVGSGTTSRTAGPHDSDVANKLDPRVDSDLDGSRTVGGGATHNSRTGNFDNKDPMDAAQVPPSVMSKHVGAPEVTHNDPKHDHTRRHSAKPGDSLRKYGSGTV</sequence>
<dbReference type="OrthoDB" id="2590867at2759"/>
<comment type="caution">
    <text evidence="2">The sequence shown here is derived from an EMBL/GenBank/DDBJ whole genome shotgun (WGS) entry which is preliminary data.</text>
</comment>
<feature type="compositionally biased region" description="Basic and acidic residues" evidence="1">
    <location>
        <begin position="275"/>
        <end position="295"/>
    </location>
</feature>
<dbReference type="PANTHER" id="PTHR39606">
    <property type="entry name" value="SURFACE PROTEIN, PUTATIVE-RELATED"/>
    <property type="match status" value="1"/>
</dbReference>
<feature type="compositionally biased region" description="Polar residues" evidence="1">
    <location>
        <begin position="98"/>
        <end position="107"/>
    </location>
</feature>
<feature type="compositionally biased region" description="Gly residues" evidence="1">
    <location>
        <begin position="228"/>
        <end position="238"/>
    </location>
</feature>
<keyword evidence="3" id="KW-1185">Reference proteome</keyword>
<dbReference type="VEuPathDB" id="FungiDB:ACJ73_06390"/>